<dbReference type="InterPro" id="IPR011623">
    <property type="entry name" value="7TMR_DISM_rcpt_extracell_dom1"/>
</dbReference>
<keyword evidence="2" id="KW-0812">Transmembrane</keyword>
<gene>
    <name evidence="5" type="ORF">GJR95_21985</name>
</gene>
<feature type="domain" description="Signal transduction histidine kinase internal region" evidence="3">
    <location>
        <begin position="258"/>
        <end position="333"/>
    </location>
</feature>
<dbReference type="KEGG" id="senf:GJR95_21985"/>
<dbReference type="RefSeq" id="WP_162387918.1">
    <property type="nucleotide sequence ID" value="NZ_CP045997.1"/>
</dbReference>
<dbReference type="GO" id="GO:0000155">
    <property type="term" value="F:phosphorelay sensor kinase activity"/>
    <property type="evidence" value="ECO:0007669"/>
    <property type="project" value="InterPro"/>
</dbReference>
<evidence type="ECO:0000259" key="3">
    <source>
        <dbReference type="Pfam" id="PF06580"/>
    </source>
</evidence>
<feature type="transmembrane region" description="Helical" evidence="2">
    <location>
        <begin position="60"/>
        <end position="82"/>
    </location>
</feature>
<protein>
    <submittedName>
        <fullName evidence="5">Sensor protein lytS</fullName>
    </submittedName>
</protein>
<keyword evidence="2" id="KW-1133">Transmembrane helix</keyword>
<feature type="coiled-coil region" evidence="1">
    <location>
        <begin position="223"/>
        <end position="252"/>
    </location>
</feature>
<dbReference type="InterPro" id="IPR050640">
    <property type="entry name" value="Bact_2-comp_sensor_kinase"/>
</dbReference>
<feature type="transmembrane region" description="Helical" evidence="2">
    <location>
        <begin position="33"/>
        <end position="54"/>
    </location>
</feature>
<organism evidence="5 6">
    <name type="scientific">Spirosoma endbachense</name>
    <dbReference type="NCBI Taxonomy" id="2666025"/>
    <lineage>
        <taxon>Bacteria</taxon>
        <taxon>Pseudomonadati</taxon>
        <taxon>Bacteroidota</taxon>
        <taxon>Cytophagia</taxon>
        <taxon>Cytophagales</taxon>
        <taxon>Cytophagaceae</taxon>
        <taxon>Spirosoma</taxon>
    </lineage>
</organism>
<evidence type="ECO:0000259" key="4">
    <source>
        <dbReference type="Pfam" id="PF07695"/>
    </source>
</evidence>
<dbReference type="PANTHER" id="PTHR34220">
    <property type="entry name" value="SENSOR HISTIDINE KINASE YPDA"/>
    <property type="match status" value="1"/>
</dbReference>
<evidence type="ECO:0000313" key="5">
    <source>
        <dbReference type="EMBL" id="QHV97508.1"/>
    </source>
</evidence>
<dbReference type="EMBL" id="CP045997">
    <property type="protein sequence ID" value="QHV97508.1"/>
    <property type="molecule type" value="Genomic_DNA"/>
</dbReference>
<evidence type="ECO:0000256" key="2">
    <source>
        <dbReference type="SAM" id="Phobius"/>
    </source>
</evidence>
<dbReference type="Proteomes" id="UP000464577">
    <property type="component" value="Chromosome"/>
</dbReference>
<evidence type="ECO:0000256" key="1">
    <source>
        <dbReference type="SAM" id="Coils"/>
    </source>
</evidence>
<accession>A0A6P1VYW2</accession>
<reference evidence="5 6" key="1">
    <citation type="submission" date="2019-11" db="EMBL/GenBank/DDBJ databases">
        <title>Spirosoma endbachense sp. nov., isolated from a natural salt meadow.</title>
        <authorList>
            <person name="Rojas J."/>
            <person name="Ambika Manirajan B."/>
            <person name="Ratering S."/>
            <person name="Suarez C."/>
            <person name="Geissler-Plaum R."/>
            <person name="Schnell S."/>
        </authorList>
    </citation>
    <scope>NUCLEOTIDE SEQUENCE [LARGE SCALE GENOMIC DNA]</scope>
    <source>
        <strain evidence="5 6">I-24</strain>
    </source>
</reference>
<dbReference type="PANTHER" id="PTHR34220:SF7">
    <property type="entry name" value="SENSOR HISTIDINE KINASE YPDA"/>
    <property type="match status" value="1"/>
</dbReference>
<dbReference type="Pfam" id="PF07695">
    <property type="entry name" value="7TMR-DISM_7TM"/>
    <property type="match status" value="1"/>
</dbReference>
<evidence type="ECO:0000313" key="6">
    <source>
        <dbReference type="Proteomes" id="UP000464577"/>
    </source>
</evidence>
<feature type="transmembrane region" description="Helical" evidence="2">
    <location>
        <begin position="187"/>
        <end position="210"/>
    </location>
</feature>
<keyword evidence="6" id="KW-1185">Reference proteome</keyword>
<feature type="transmembrane region" description="Helical" evidence="2">
    <location>
        <begin position="102"/>
        <end position="120"/>
    </location>
</feature>
<proteinExistence type="predicted"/>
<dbReference type="InterPro" id="IPR010559">
    <property type="entry name" value="Sig_transdc_His_kin_internal"/>
</dbReference>
<dbReference type="Pfam" id="PF06580">
    <property type="entry name" value="His_kinase"/>
    <property type="match status" value="1"/>
</dbReference>
<name>A0A6P1VYW2_9BACT</name>
<feature type="transmembrane region" description="Helical" evidence="2">
    <location>
        <begin position="126"/>
        <end position="144"/>
    </location>
</feature>
<keyword evidence="2" id="KW-0472">Membrane</keyword>
<dbReference type="GO" id="GO:0016020">
    <property type="term" value="C:membrane"/>
    <property type="evidence" value="ECO:0007669"/>
    <property type="project" value="InterPro"/>
</dbReference>
<feature type="domain" description="7TM-DISM receptor extracellular" evidence="4">
    <location>
        <begin position="8"/>
        <end position="211"/>
    </location>
</feature>
<feature type="transmembrane region" description="Helical" evidence="2">
    <location>
        <begin position="156"/>
        <end position="175"/>
    </location>
</feature>
<sequence length="445" mass="51155">MTFDIWGYVFAGMVASILLLNIIQWITYRTRIYGLYTLYMLAWFLRVQTFGDWLPIQASYFVRATSSMIAFYIYFDFGDAFLNIRQRLPSLYRLFEYIKKCLLVYIGFQAVICFVLADWHPAIYEAAFSIIRALLAMAGFYAIYELLKLKDIVSRYFVAGTLFIQIGSLISQAFSLIKPVDDLTGPFWTISLAYLQLGVVLELICFSLGLSYGQRQIAIRHAVMEQELAREREQRRREHLEAELSVQRLEQENTEVHIRALQVQVNPHFLFNSLNVLDSLIDDDPEQARVFLEELSTVYRYLLRSNKEQLTDLASELAFIQSYFNLLKTRHGSGLQLSVQVDEVYQTYQLPPLTLQLLVENAVKHNIVLPDQPLVIVIATDKQAQLSVRNNIQRKTIRVASNGVGLSNILAKYQMLGQPVPIIQEADGQFVVTLSLISSLELRSQ</sequence>
<dbReference type="AlphaFoldDB" id="A0A6P1VYW2"/>
<keyword evidence="1" id="KW-0175">Coiled coil</keyword>
<feature type="transmembrane region" description="Helical" evidence="2">
    <location>
        <begin position="6"/>
        <end position="26"/>
    </location>
</feature>